<name>A0A9P9YAP9_9MUSC</name>
<protein>
    <submittedName>
        <fullName evidence="1">Uncharacterized protein</fullName>
    </submittedName>
</protein>
<evidence type="ECO:0000313" key="1">
    <source>
        <dbReference type="EMBL" id="KAI8033083.1"/>
    </source>
</evidence>
<gene>
    <name evidence="1" type="ORF">M5D96_014161</name>
</gene>
<dbReference type="AlphaFoldDB" id="A0A9P9YAP9"/>
<dbReference type="Proteomes" id="UP001059596">
    <property type="component" value="Unassembled WGS sequence"/>
</dbReference>
<comment type="caution">
    <text evidence="1">The sequence shown here is derived from an EMBL/GenBank/DDBJ whole genome shotgun (WGS) entry which is preliminary data.</text>
</comment>
<reference evidence="1" key="1">
    <citation type="journal article" date="2023" name="Genome Biol. Evol.">
        <title>Long-read-based Genome Assembly of Drosophila gunungcola Reveals Fewer Chemosensory Genes in Flower-breeding Species.</title>
        <authorList>
            <person name="Negi A."/>
            <person name="Liao B.Y."/>
            <person name="Yeh S.D."/>
        </authorList>
    </citation>
    <scope>NUCLEOTIDE SEQUENCE</scope>
    <source>
        <strain evidence="1">Sukarami</strain>
    </source>
</reference>
<accession>A0A9P9YAP9</accession>
<sequence>LPKAFLITQYVLEKNISPLHAREPVPTCNLSLSVHVGAVTALRLWTTLHSLFHSFLSVLFYNIRQVKLTLSESANLVTRECLIFWEKARIPTRALPNCVKKLIDLYHAWRELQKN</sequence>
<proteinExistence type="predicted"/>
<feature type="non-terminal residue" evidence="1">
    <location>
        <position position="115"/>
    </location>
</feature>
<dbReference type="EMBL" id="JAMKOV010000212">
    <property type="protein sequence ID" value="KAI8033083.1"/>
    <property type="molecule type" value="Genomic_DNA"/>
</dbReference>
<organism evidence="1 2">
    <name type="scientific">Drosophila gunungcola</name>
    <name type="common">fruit fly</name>
    <dbReference type="NCBI Taxonomy" id="103775"/>
    <lineage>
        <taxon>Eukaryota</taxon>
        <taxon>Metazoa</taxon>
        <taxon>Ecdysozoa</taxon>
        <taxon>Arthropoda</taxon>
        <taxon>Hexapoda</taxon>
        <taxon>Insecta</taxon>
        <taxon>Pterygota</taxon>
        <taxon>Neoptera</taxon>
        <taxon>Endopterygota</taxon>
        <taxon>Diptera</taxon>
        <taxon>Brachycera</taxon>
        <taxon>Muscomorpha</taxon>
        <taxon>Ephydroidea</taxon>
        <taxon>Drosophilidae</taxon>
        <taxon>Drosophila</taxon>
        <taxon>Sophophora</taxon>
    </lineage>
</organism>
<keyword evidence="2" id="KW-1185">Reference proteome</keyword>
<evidence type="ECO:0000313" key="2">
    <source>
        <dbReference type="Proteomes" id="UP001059596"/>
    </source>
</evidence>